<organism evidence="2 3">
    <name type="scientific">Phyllobacterium phragmitis</name>
    <dbReference type="NCBI Taxonomy" id="2670329"/>
    <lineage>
        <taxon>Bacteria</taxon>
        <taxon>Pseudomonadati</taxon>
        <taxon>Pseudomonadota</taxon>
        <taxon>Alphaproteobacteria</taxon>
        <taxon>Hyphomicrobiales</taxon>
        <taxon>Phyllobacteriaceae</taxon>
        <taxon>Phyllobacterium</taxon>
    </lineage>
</organism>
<name>A0ABQ0GZJ9_9HYPH</name>
<dbReference type="Proteomes" id="UP001628091">
    <property type="component" value="Unassembled WGS sequence"/>
</dbReference>
<protein>
    <submittedName>
        <fullName evidence="2">Glycosyltransferase family 25 protein</fullName>
    </submittedName>
</protein>
<dbReference type="CDD" id="cd06532">
    <property type="entry name" value="Glyco_transf_25"/>
    <property type="match status" value="1"/>
</dbReference>
<feature type="domain" description="Glycosyl transferase family 25" evidence="1">
    <location>
        <begin position="7"/>
        <end position="181"/>
    </location>
</feature>
<dbReference type="RefSeq" id="WP_407864810.1">
    <property type="nucleotide sequence ID" value="NZ_BAAFZP010000001.1"/>
</dbReference>
<comment type="caution">
    <text evidence="2">The sequence shown here is derived from an EMBL/GenBank/DDBJ whole genome shotgun (WGS) entry which is preliminary data.</text>
</comment>
<gene>
    <name evidence="2" type="ORF">PPNSA23_20450</name>
</gene>
<dbReference type="Pfam" id="PF01755">
    <property type="entry name" value="Glyco_transf_25"/>
    <property type="match status" value="1"/>
</dbReference>
<keyword evidence="3" id="KW-1185">Reference proteome</keyword>
<evidence type="ECO:0000313" key="3">
    <source>
        <dbReference type="Proteomes" id="UP001628091"/>
    </source>
</evidence>
<evidence type="ECO:0000259" key="1">
    <source>
        <dbReference type="Pfam" id="PF01755"/>
    </source>
</evidence>
<sequence length="244" mass="27607">MPSETIKAFIIHLERAKDRRTQVKKLAAKLPVATEIIDAVDGRTLDKAVIEQVYRRHLHKPHYPFELSTSEIACFLSHRKAWQAIVDQDLIAGLVIEDDVALNKDFPAAWAAAKAYITADRFIRLPFRPERERGQERFRSGKARIIQPMPVGLGMVAQLVGCDAAKRLLSATEQFDRPVDTTVQMTWVTGVIPLSVHPGGVQEVSVRLGGSTIQQKRSIANRLVREVLRPLYRMRVKRNSQKQN</sequence>
<evidence type="ECO:0000313" key="2">
    <source>
        <dbReference type="EMBL" id="GAB1582102.1"/>
    </source>
</evidence>
<reference evidence="2 3" key="1">
    <citation type="submission" date="2024-10" db="EMBL/GenBank/DDBJ databases">
        <title>Isolation, draft genome sequencing and identification of Phyllobacterium sp. NSA23, isolated from leaf soil.</title>
        <authorList>
            <person name="Akita H."/>
        </authorList>
    </citation>
    <scope>NUCLEOTIDE SEQUENCE [LARGE SCALE GENOMIC DNA]</scope>
    <source>
        <strain evidence="2 3">NSA23</strain>
    </source>
</reference>
<dbReference type="EMBL" id="BAAFZP010000001">
    <property type="protein sequence ID" value="GAB1582102.1"/>
    <property type="molecule type" value="Genomic_DNA"/>
</dbReference>
<proteinExistence type="predicted"/>
<accession>A0ABQ0GZJ9</accession>
<dbReference type="InterPro" id="IPR002654">
    <property type="entry name" value="Glyco_trans_25"/>
</dbReference>